<dbReference type="Proteomes" id="UP001221150">
    <property type="component" value="Unassembled WGS sequence"/>
</dbReference>
<dbReference type="InterPro" id="IPR013785">
    <property type="entry name" value="Aldolase_TIM"/>
</dbReference>
<keyword evidence="4 8" id="KW-0822">Tryptophan biosynthesis</keyword>
<comment type="subunit">
    <text evidence="2 8">Tetramer of two alpha and two beta chains.</text>
</comment>
<comment type="pathway">
    <text evidence="1 8">Amino-acid biosynthesis; L-tryptophan biosynthesis; L-tryptophan from chorismate: step 5/5.</text>
</comment>
<evidence type="ECO:0000256" key="9">
    <source>
        <dbReference type="RuleBase" id="RU003662"/>
    </source>
</evidence>
<dbReference type="HAMAP" id="MF_00131">
    <property type="entry name" value="Trp_synth_alpha"/>
    <property type="match status" value="1"/>
</dbReference>
<dbReference type="InterPro" id="IPR011060">
    <property type="entry name" value="RibuloseP-bd_barrel"/>
</dbReference>
<feature type="active site" description="Proton acceptor" evidence="8">
    <location>
        <position position="78"/>
    </location>
</feature>
<dbReference type="Gene3D" id="3.20.20.70">
    <property type="entry name" value="Aldolase class I"/>
    <property type="match status" value="1"/>
</dbReference>
<evidence type="ECO:0000256" key="8">
    <source>
        <dbReference type="HAMAP-Rule" id="MF_00131"/>
    </source>
</evidence>
<comment type="similarity">
    <text evidence="8 9">Belongs to the TrpA family.</text>
</comment>
<proteinExistence type="inferred from homology"/>
<keyword evidence="3 8" id="KW-0028">Amino-acid biosynthesis</keyword>
<evidence type="ECO:0000256" key="7">
    <source>
        <dbReference type="ARBA" id="ARBA00049047"/>
    </source>
</evidence>
<comment type="function">
    <text evidence="8">The alpha subunit is responsible for the aldol cleavage of indoleglycerol phosphate to indole and glyceraldehyde 3-phosphate.</text>
</comment>
<evidence type="ECO:0000313" key="10">
    <source>
        <dbReference type="EMBL" id="MDF3303198.1"/>
    </source>
</evidence>
<comment type="caution">
    <text evidence="10">The sequence shown here is derived from an EMBL/GenBank/DDBJ whole genome shotgun (WGS) entry which is preliminary data.</text>
</comment>
<dbReference type="EMBL" id="JARJBB010000048">
    <property type="protein sequence ID" value="MDF3303198.1"/>
    <property type="molecule type" value="Genomic_DNA"/>
</dbReference>
<evidence type="ECO:0000256" key="5">
    <source>
        <dbReference type="ARBA" id="ARBA00023141"/>
    </source>
</evidence>
<evidence type="ECO:0000256" key="2">
    <source>
        <dbReference type="ARBA" id="ARBA00011270"/>
    </source>
</evidence>
<gene>
    <name evidence="8 10" type="primary">trpA</name>
    <name evidence="10" type="ORF">P3H78_32255</name>
</gene>
<evidence type="ECO:0000313" key="11">
    <source>
        <dbReference type="Proteomes" id="UP001221150"/>
    </source>
</evidence>
<evidence type="ECO:0000256" key="4">
    <source>
        <dbReference type="ARBA" id="ARBA00022822"/>
    </source>
</evidence>
<dbReference type="GO" id="GO:0004834">
    <property type="term" value="F:tryptophan synthase activity"/>
    <property type="evidence" value="ECO:0007669"/>
    <property type="project" value="UniProtKB-EC"/>
</dbReference>
<evidence type="ECO:0000256" key="3">
    <source>
        <dbReference type="ARBA" id="ARBA00022605"/>
    </source>
</evidence>
<keyword evidence="11" id="KW-1185">Reference proteome</keyword>
<dbReference type="PANTHER" id="PTHR43406">
    <property type="entry name" value="TRYPTOPHAN SYNTHASE, ALPHA CHAIN"/>
    <property type="match status" value="1"/>
</dbReference>
<dbReference type="RefSeq" id="WP_276112737.1">
    <property type="nucleotide sequence ID" value="NZ_JARJBB010000048.1"/>
</dbReference>
<name>A0ABT6AFD9_9ACTN</name>
<reference evidence="10 11" key="1">
    <citation type="submission" date="2023-03" db="EMBL/GenBank/DDBJ databases">
        <title>Draft genome sequence of Streptomyces sp. K1PA1 isolated from peat swamp forest in Thailand.</title>
        <authorList>
            <person name="Klaysubun C."/>
            <person name="Duangmal K."/>
        </authorList>
    </citation>
    <scope>NUCLEOTIDE SEQUENCE [LARGE SCALE GENOMIC DNA]</scope>
    <source>
        <strain evidence="10 11">K1PA1</strain>
    </source>
</reference>
<dbReference type="EC" id="4.2.1.20" evidence="8"/>
<dbReference type="CDD" id="cd04724">
    <property type="entry name" value="Tryptophan_synthase_alpha"/>
    <property type="match status" value="1"/>
</dbReference>
<evidence type="ECO:0000256" key="6">
    <source>
        <dbReference type="ARBA" id="ARBA00023239"/>
    </source>
</evidence>
<sequence>MNATRRGTRQPPAGPVPNAHARFDQVLAQARASNRAALATYLPAGYPTQAQSLRILHRLAEVTDVIELGWPYSEPSLDGPVIQRAAAQSLAAGFRVRHLLESIHFLAASPASVLVMAYYPPLFKYGLDRAAHDLAQAGAAGVILPDLPIEEADGWLTAARSAGLHTVFVVAPSTTDARLTRICSAAGGMLYAPAVPGVTGSTGPLHDALPTFVKRLRAASDLPIGVGIGISTPAQAQEVSRIADVTIVGSALIRTMEATHGPRQQADAVASLARTLTAGLHRPDTPQAAA</sequence>
<accession>A0ABT6AFD9</accession>
<comment type="catalytic activity">
    <reaction evidence="7 8">
        <text>(1S,2R)-1-C-(indol-3-yl)glycerol 3-phosphate + L-serine = D-glyceraldehyde 3-phosphate + L-tryptophan + H2O</text>
        <dbReference type="Rhea" id="RHEA:10532"/>
        <dbReference type="ChEBI" id="CHEBI:15377"/>
        <dbReference type="ChEBI" id="CHEBI:33384"/>
        <dbReference type="ChEBI" id="CHEBI:57912"/>
        <dbReference type="ChEBI" id="CHEBI:58866"/>
        <dbReference type="ChEBI" id="CHEBI:59776"/>
        <dbReference type="EC" id="4.2.1.20"/>
    </reaction>
</comment>
<dbReference type="NCBIfam" id="TIGR00262">
    <property type="entry name" value="trpA"/>
    <property type="match status" value="1"/>
</dbReference>
<dbReference type="InterPro" id="IPR002028">
    <property type="entry name" value="Trp_synthase_suA"/>
</dbReference>
<keyword evidence="5 8" id="KW-0057">Aromatic amino acid biosynthesis</keyword>
<feature type="active site" description="Proton acceptor" evidence="8">
    <location>
        <position position="67"/>
    </location>
</feature>
<dbReference type="PANTHER" id="PTHR43406:SF1">
    <property type="entry name" value="TRYPTOPHAN SYNTHASE ALPHA CHAIN, CHLOROPLASTIC"/>
    <property type="match status" value="1"/>
</dbReference>
<organism evidence="10 11">
    <name type="scientific">Streptomyces tropicalis</name>
    <dbReference type="NCBI Taxonomy" id="3034234"/>
    <lineage>
        <taxon>Bacteria</taxon>
        <taxon>Bacillati</taxon>
        <taxon>Actinomycetota</taxon>
        <taxon>Actinomycetes</taxon>
        <taxon>Kitasatosporales</taxon>
        <taxon>Streptomycetaceae</taxon>
        <taxon>Streptomyces</taxon>
    </lineage>
</organism>
<dbReference type="Pfam" id="PF00290">
    <property type="entry name" value="Trp_syntA"/>
    <property type="match status" value="1"/>
</dbReference>
<evidence type="ECO:0000256" key="1">
    <source>
        <dbReference type="ARBA" id="ARBA00004733"/>
    </source>
</evidence>
<keyword evidence="6 8" id="KW-0456">Lyase</keyword>
<dbReference type="SUPFAM" id="SSF51366">
    <property type="entry name" value="Ribulose-phoshate binding barrel"/>
    <property type="match status" value="1"/>
</dbReference>
<protein>
    <recommendedName>
        <fullName evidence="8">Tryptophan synthase alpha chain</fullName>
        <ecNumber evidence="8">4.2.1.20</ecNumber>
    </recommendedName>
</protein>